<keyword evidence="2" id="KW-1185">Reference proteome</keyword>
<evidence type="ECO:0000313" key="1">
    <source>
        <dbReference type="EMBL" id="MDX8474730.1"/>
    </source>
</evidence>
<proteinExistence type="predicted"/>
<sequence length="83" mass="9199">MTRFSRGLIGQGYAICGFFANFAPGVVKKYLWAGRIDFQNPSFYKPAHARAIRPGAVSIAPKTGPAKLLLQSDRIKKGRTPRY</sequence>
<organism evidence="1 2">
    <name type="scientific">Mesorhizobium dulcispinae</name>
    <dbReference type="NCBI Taxonomy" id="3072316"/>
    <lineage>
        <taxon>Bacteria</taxon>
        <taxon>Pseudomonadati</taxon>
        <taxon>Pseudomonadota</taxon>
        <taxon>Alphaproteobacteria</taxon>
        <taxon>Hyphomicrobiales</taxon>
        <taxon>Phyllobacteriaceae</taxon>
        <taxon>Mesorhizobium</taxon>
    </lineage>
</organism>
<reference evidence="1 2" key="1">
    <citation type="submission" date="2023-08" db="EMBL/GenBank/DDBJ databases">
        <title>Implementing the SeqCode for naming new Mesorhizobium species isolated from Vachellia karroo root nodules.</title>
        <authorList>
            <person name="Van Lill M."/>
        </authorList>
    </citation>
    <scope>NUCLEOTIDE SEQUENCE [LARGE SCALE GENOMIC DNA]</scope>
    <source>
        <strain evidence="1 2">VK23A</strain>
    </source>
</reference>
<protein>
    <submittedName>
        <fullName evidence="1">Uncharacterized protein</fullName>
    </submittedName>
</protein>
<gene>
    <name evidence="1" type="ORF">RFM27_21830</name>
</gene>
<evidence type="ECO:0000313" key="2">
    <source>
        <dbReference type="Proteomes" id="UP001271780"/>
    </source>
</evidence>
<dbReference type="Proteomes" id="UP001271780">
    <property type="component" value="Unassembled WGS sequence"/>
</dbReference>
<dbReference type="EMBL" id="JAVIIZ010000014">
    <property type="protein sequence ID" value="MDX8474730.1"/>
    <property type="molecule type" value="Genomic_DNA"/>
</dbReference>
<dbReference type="RefSeq" id="WP_320263078.1">
    <property type="nucleotide sequence ID" value="NZ_JAVIIX010000013.1"/>
</dbReference>
<accession>A0ABU4XIY4</accession>
<comment type="caution">
    <text evidence="1">The sequence shown here is derived from an EMBL/GenBank/DDBJ whole genome shotgun (WGS) entry which is preliminary data.</text>
</comment>
<name>A0ABU4XIY4_9HYPH</name>